<gene>
    <name evidence="1" type="ORF">CPLFYP93_02403</name>
</gene>
<name>A0A6N3F5L1_9CLOT</name>
<proteinExistence type="predicted"/>
<dbReference type="InterPro" id="IPR004260">
    <property type="entry name" value="Pyr-dimer_DNA_glycosylase"/>
</dbReference>
<dbReference type="Pfam" id="PF03013">
    <property type="entry name" value="Pyr_excise"/>
    <property type="match status" value="1"/>
</dbReference>
<dbReference type="RefSeq" id="WP_156561768.1">
    <property type="nucleotide sequence ID" value="NZ_CACRTV010000057.1"/>
</dbReference>
<organism evidence="1">
    <name type="scientific">Clostridium paraputrificum</name>
    <dbReference type="NCBI Taxonomy" id="29363"/>
    <lineage>
        <taxon>Bacteria</taxon>
        <taxon>Bacillati</taxon>
        <taxon>Bacillota</taxon>
        <taxon>Clostridia</taxon>
        <taxon>Eubacteriales</taxon>
        <taxon>Clostridiaceae</taxon>
        <taxon>Clostridium</taxon>
    </lineage>
</organism>
<accession>A0A6N3F5L1</accession>
<dbReference type="AlphaFoldDB" id="A0A6N3F5L1"/>
<protein>
    <submittedName>
        <fullName evidence="1">Uncharacterized protein</fullName>
    </submittedName>
</protein>
<sequence>MNIFILDEDVEKCARYHCNKHLVKMLVEYAQILSTTNRICGLDEGYRAVFVNHPCTVWARQCFDNWYVVKLLANELNKELIYRGFRHHSSIDVINSLSNPPLPILGKITKPYQAMPSKYKQDDYVQAYRDYYIGEKQHIADWGKRGMPYWFVRK</sequence>
<reference evidence="1" key="1">
    <citation type="submission" date="2019-11" db="EMBL/GenBank/DDBJ databases">
        <authorList>
            <person name="Feng L."/>
        </authorList>
    </citation>
    <scope>NUCLEOTIDE SEQUENCE</scope>
    <source>
        <strain evidence="1">CParaputrificumLFYP93</strain>
    </source>
</reference>
<dbReference type="EMBL" id="CACRTV010000057">
    <property type="protein sequence ID" value="VYU47368.1"/>
    <property type="molecule type" value="Genomic_DNA"/>
</dbReference>
<evidence type="ECO:0000313" key="1">
    <source>
        <dbReference type="EMBL" id="VYU47368.1"/>
    </source>
</evidence>